<keyword evidence="7" id="KW-0862">Zinc</keyword>
<dbReference type="Gene3D" id="3.40.50.10810">
    <property type="entry name" value="Tandem AAA-ATPase domain"/>
    <property type="match status" value="1"/>
</dbReference>
<comment type="similarity">
    <text evidence="1">Belongs to the SNF2/RAD54 helicase family.</text>
</comment>
<dbReference type="CDD" id="cd18793">
    <property type="entry name" value="SF2_C_SNF"/>
    <property type="match status" value="1"/>
</dbReference>
<dbReference type="PANTHER" id="PTHR45626">
    <property type="entry name" value="TRANSCRIPTION TERMINATION FACTOR 2-RELATED"/>
    <property type="match status" value="1"/>
</dbReference>
<reference evidence="14 15" key="1">
    <citation type="journal article" date="2018" name="IMA Fungus">
        <title>IMA Genome-F 9: Draft genome sequence of Annulohypoxylon stygium, Aspergillus mulundensis, Berkeleyomyces basicola (syn. Thielaviopsis basicola), Ceratocystis smalleyi, two Cercospora beticola strains, Coleophoma cylindrospora, Fusarium fracticaudum, Phialophora cf. hyalina, and Morchella septimelata.</title>
        <authorList>
            <person name="Wingfield B.D."/>
            <person name="Bills G.F."/>
            <person name="Dong Y."/>
            <person name="Huang W."/>
            <person name="Nel W.J."/>
            <person name="Swalarsk-Parry B.S."/>
            <person name="Vaghefi N."/>
            <person name="Wilken P.M."/>
            <person name="An Z."/>
            <person name="de Beer Z.W."/>
            <person name="De Vos L."/>
            <person name="Chen L."/>
            <person name="Duong T.A."/>
            <person name="Gao Y."/>
            <person name="Hammerbacher A."/>
            <person name="Kikkert J.R."/>
            <person name="Li Y."/>
            <person name="Li H."/>
            <person name="Li K."/>
            <person name="Li Q."/>
            <person name="Liu X."/>
            <person name="Ma X."/>
            <person name="Naidoo K."/>
            <person name="Pethybridge S.J."/>
            <person name="Sun J."/>
            <person name="Steenkamp E.T."/>
            <person name="van der Nest M.A."/>
            <person name="van Wyk S."/>
            <person name="Wingfield M.J."/>
            <person name="Xiong C."/>
            <person name="Yue Q."/>
            <person name="Zhang X."/>
        </authorList>
    </citation>
    <scope>NUCLEOTIDE SEQUENCE [LARGE SCALE GENOMIC DNA]</scope>
    <source>
        <strain evidence="14 15">BP 5553</strain>
    </source>
</reference>
<evidence type="ECO:0000259" key="12">
    <source>
        <dbReference type="PROSITE" id="PS51192"/>
    </source>
</evidence>
<dbReference type="InterPro" id="IPR001650">
    <property type="entry name" value="Helicase_C-like"/>
</dbReference>
<feature type="domain" description="RING-type" evidence="11">
    <location>
        <begin position="623"/>
        <end position="677"/>
    </location>
</feature>
<keyword evidence="15" id="KW-1185">Reference proteome</keyword>
<dbReference type="GO" id="GO:0016787">
    <property type="term" value="F:hydrolase activity"/>
    <property type="evidence" value="ECO:0007669"/>
    <property type="project" value="UniProtKB-KW"/>
</dbReference>
<dbReference type="InterPro" id="IPR027417">
    <property type="entry name" value="P-loop_NTPase"/>
</dbReference>
<dbReference type="PROSITE" id="PS51192">
    <property type="entry name" value="HELICASE_ATP_BIND_1"/>
    <property type="match status" value="1"/>
</dbReference>
<name>A0A370TTD9_9HELO</name>
<evidence type="ECO:0000256" key="6">
    <source>
        <dbReference type="ARBA" id="ARBA00022806"/>
    </source>
</evidence>
<dbReference type="CDD" id="cd18008">
    <property type="entry name" value="DEXDc_SHPRH-like"/>
    <property type="match status" value="1"/>
</dbReference>
<keyword evidence="5" id="KW-0378">Hydrolase</keyword>
<protein>
    <recommendedName>
        <fullName evidence="16">P-loop containing nucleoside triphosphate hydrolase</fullName>
    </recommendedName>
</protein>
<evidence type="ECO:0000313" key="15">
    <source>
        <dbReference type="Proteomes" id="UP000254866"/>
    </source>
</evidence>
<feature type="domain" description="Helicase ATP-binding" evidence="12">
    <location>
        <begin position="304"/>
        <end position="491"/>
    </location>
</feature>
<feature type="compositionally biased region" description="Polar residues" evidence="10">
    <location>
        <begin position="10"/>
        <end position="28"/>
    </location>
</feature>
<dbReference type="SUPFAM" id="SSF52540">
    <property type="entry name" value="P-loop containing nucleoside triphosphate hydrolases"/>
    <property type="match status" value="2"/>
</dbReference>
<dbReference type="SMART" id="SM00490">
    <property type="entry name" value="HELICc"/>
    <property type="match status" value="1"/>
</dbReference>
<dbReference type="AlphaFoldDB" id="A0A370TTD9"/>
<evidence type="ECO:0000256" key="2">
    <source>
        <dbReference type="ARBA" id="ARBA00022723"/>
    </source>
</evidence>
<accession>A0A370TTD9</accession>
<dbReference type="PROSITE" id="PS51194">
    <property type="entry name" value="HELICASE_CTER"/>
    <property type="match status" value="1"/>
</dbReference>
<dbReference type="InterPro" id="IPR014001">
    <property type="entry name" value="Helicase_ATP-bd"/>
</dbReference>
<keyword evidence="3" id="KW-0547">Nucleotide-binding</keyword>
<dbReference type="GO" id="GO:0004386">
    <property type="term" value="F:helicase activity"/>
    <property type="evidence" value="ECO:0007669"/>
    <property type="project" value="UniProtKB-KW"/>
</dbReference>
<dbReference type="SMART" id="SM00487">
    <property type="entry name" value="DEXDc"/>
    <property type="match status" value="1"/>
</dbReference>
<dbReference type="GO" id="GO:0008094">
    <property type="term" value="F:ATP-dependent activity, acting on DNA"/>
    <property type="evidence" value="ECO:0007669"/>
    <property type="project" value="TreeGrafter"/>
</dbReference>
<dbReference type="InterPro" id="IPR017907">
    <property type="entry name" value="Znf_RING_CS"/>
</dbReference>
<evidence type="ECO:0000256" key="1">
    <source>
        <dbReference type="ARBA" id="ARBA00007025"/>
    </source>
</evidence>
<evidence type="ECO:0000259" key="13">
    <source>
        <dbReference type="PROSITE" id="PS51194"/>
    </source>
</evidence>
<evidence type="ECO:0000256" key="9">
    <source>
        <dbReference type="PROSITE-ProRule" id="PRU00175"/>
    </source>
</evidence>
<dbReference type="Gene3D" id="3.40.50.300">
    <property type="entry name" value="P-loop containing nucleotide triphosphate hydrolases"/>
    <property type="match status" value="1"/>
</dbReference>
<sequence length="862" mass="97021">MLPQKRQFLEINSDNGSETSSYVRSNSAGLARSEGSEPPSLRPSIQKLEIMLLDCSLPISEIEQEAMRAYDNLYYHFNLEHHDGDTFVACSQGNLIASCNALLGEAFNQISHEVRLDFDLYVTRQSWAKAVTSQRKMKDGILYANINVLGDISLCKTVGNLLSAYRLYLQRPLHLSPGQIYQNPHHVTFPGLEPRVLDQEGEEGNRTHFEKGEEIDPIEKDKNAMKTEFAVVFGSLVRSQCLGEHAANRRIKADLLPHQKEALDFITQRESGPIPSRFSLWKETPDTYDGKTCYEHVITENKTYDKPVETGGGILADDMGLGKTLTMIATIVATLNDSTAFQSAFLTSTPAEVNDEASIYRARATLVLVPSQMLLKSWAEEISKHIYGGLKVCEYHGRGRESNLETIANCEVVLSTYHTLVIESSKPASPLFKLNWFRVILDEAHTIRTSSTLLFDSVRRIEAKFRWCVTGTPVQNGLEDLGSLVAFLRVSMLDTRVEFKQHIIDPLTRKFGAGSSNLRVLLDSICLRRINKLLDLPGVDEIWHDVKLSDDERRQYDAAEQHMSNEIKRQVNLERSKRGYFGILELEMRLRRMCNHGTFEQPRSEYGDLAINKNPEEADCTNCDFCKIDLEDEMLVGNLCNGHYTACGHLICSKCLTHFEQALATAKSAAERMCPLCGSELTADYLVDRAEALVGRKLLQSTASFRREGVSSKINALLANIEKTSSQDKSIIFSGWTLTLDLIERHLKDRVQFQRIDGTTSLPMRNKILNDFRKNSKIRILMMTTGTGAVGLNLAVASCVHIFEPQWNPMVEAQAVARVIRLGQKKQVSIIRYIVKGTVEQTMRSQQQRKLALANLGWSKAT</sequence>
<evidence type="ECO:0000256" key="8">
    <source>
        <dbReference type="ARBA" id="ARBA00022840"/>
    </source>
</evidence>
<dbReference type="EMBL" id="NPIC01000002">
    <property type="protein sequence ID" value="RDL38799.1"/>
    <property type="molecule type" value="Genomic_DNA"/>
</dbReference>
<dbReference type="PROSITE" id="PS50089">
    <property type="entry name" value="ZF_RING_2"/>
    <property type="match status" value="1"/>
</dbReference>
<evidence type="ECO:0000256" key="4">
    <source>
        <dbReference type="ARBA" id="ARBA00022771"/>
    </source>
</evidence>
<proteinExistence type="inferred from homology"/>
<dbReference type="RefSeq" id="XP_031871455.1">
    <property type="nucleotide sequence ID" value="XM_032011762.1"/>
</dbReference>
<dbReference type="InterPro" id="IPR013083">
    <property type="entry name" value="Znf_RING/FYVE/PHD"/>
</dbReference>
<dbReference type="Pfam" id="PF00271">
    <property type="entry name" value="Helicase_C"/>
    <property type="match status" value="1"/>
</dbReference>
<keyword evidence="6" id="KW-0347">Helicase</keyword>
<dbReference type="GO" id="GO:0006281">
    <property type="term" value="P:DNA repair"/>
    <property type="evidence" value="ECO:0007669"/>
    <property type="project" value="TreeGrafter"/>
</dbReference>
<dbReference type="InterPro" id="IPR050628">
    <property type="entry name" value="SNF2_RAD54_helicase_TF"/>
</dbReference>
<keyword evidence="2" id="KW-0479">Metal-binding</keyword>
<dbReference type="GO" id="GO:0008270">
    <property type="term" value="F:zinc ion binding"/>
    <property type="evidence" value="ECO:0007669"/>
    <property type="project" value="UniProtKB-KW"/>
</dbReference>
<dbReference type="GO" id="GO:0005524">
    <property type="term" value="F:ATP binding"/>
    <property type="evidence" value="ECO:0007669"/>
    <property type="project" value="UniProtKB-KW"/>
</dbReference>
<keyword evidence="4 9" id="KW-0863">Zinc-finger</keyword>
<dbReference type="InterPro" id="IPR000330">
    <property type="entry name" value="SNF2_N"/>
</dbReference>
<evidence type="ECO:0000259" key="11">
    <source>
        <dbReference type="PROSITE" id="PS50089"/>
    </source>
</evidence>
<gene>
    <name evidence="14" type="ORF">BP5553_03139</name>
</gene>
<dbReference type="Proteomes" id="UP000254866">
    <property type="component" value="Unassembled WGS sequence"/>
</dbReference>
<feature type="region of interest" description="Disordered" evidence="10">
    <location>
        <begin position="1"/>
        <end position="42"/>
    </location>
</feature>
<evidence type="ECO:0000256" key="5">
    <source>
        <dbReference type="ARBA" id="ARBA00022801"/>
    </source>
</evidence>
<evidence type="ECO:0008006" key="16">
    <source>
        <dbReference type="Google" id="ProtNLM"/>
    </source>
</evidence>
<evidence type="ECO:0000313" key="14">
    <source>
        <dbReference type="EMBL" id="RDL38799.1"/>
    </source>
</evidence>
<evidence type="ECO:0000256" key="7">
    <source>
        <dbReference type="ARBA" id="ARBA00022833"/>
    </source>
</evidence>
<dbReference type="Pfam" id="PF00176">
    <property type="entry name" value="SNF2-rel_dom"/>
    <property type="match status" value="1"/>
</dbReference>
<dbReference type="InterPro" id="IPR001841">
    <property type="entry name" value="Znf_RING"/>
</dbReference>
<dbReference type="GeneID" id="43595988"/>
<dbReference type="GO" id="GO:0005634">
    <property type="term" value="C:nucleus"/>
    <property type="evidence" value="ECO:0007669"/>
    <property type="project" value="TreeGrafter"/>
</dbReference>
<comment type="caution">
    <text evidence="14">The sequence shown here is derived from an EMBL/GenBank/DDBJ whole genome shotgun (WGS) entry which is preliminary data.</text>
</comment>
<dbReference type="InterPro" id="IPR038718">
    <property type="entry name" value="SNF2-like_sf"/>
</dbReference>
<dbReference type="PANTHER" id="PTHR45626:SF52">
    <property type="entry name" value="SINGLE-STRANDED DNA-DEPENDENT ATPASE (EUROFUNG)"/>
    <property type="match status" value="1"/>
</dbReference>
<keyword evidence="8" id="KW-0067">ATP-binding</keyword>
<feature type="domain" description="Helicase C-terminal" evidence="13">
    <location>
        <begin position="713"/>
        <end position="862"/>
    </location>
</feature>
<dbReference type="InterPro" id="IPR049730">
    <property type="entry name" value="SNF2/RAD54-like_C"/>
</dbReference>
<evidence type="ECO:0000256" key="3">
    <source>
        <dbReference type="ARBA" id="ARBA00022741"/>
    </source>
</evidence>
<evidence type="ECO:0000256" key="10">
    <source>
        <dbReference type="SAM" id="MobiDB-lite"/>
    </source>
</evidence>
<dbReference type="STRING" id="2656787.A0A370TTD9"/>
<organism evidence="14 15">
    <name type="scientific">Venustampulla echinocandica</name>
    <dbReference type="NCBI Taxonomy" id="2656787"/>
    <lineage>
        <taxon>Eukaryota</taxon>
        <taxon>Fungi</taxon>
        <taxon>Dikarya</taxon>
        <taxon>Ascomycota</taxon>
        <taxon>Pezizomycotina</taxon>
        <taxon>Leotiomycetes</taxon>
        <taxon>Helotiales</taxon>
        <taxon>Pleuroascaceae</taxon>
        <taxon>Venustampulla</taxon>
    </lineage>
</organism>
<dbReference type="OrthoDB" id="448448at2759"/>
<dbReference type="Gene3D" id="3.30.40.10">
    <property type="entry name" value="Zinc/RING finger domain, C3HC4 (zinc finger)"/>
    <property type="match status" value="1"/>
</dbReference>
<dbReference type="PROSITE" id="PS00518">
    <property type="entry name" value="ZF_RING_1"/>
    <property type="match status" value="1"/>
</dbReference>